<reference evidence="2 3" key="1">
    <citation type="journal article" date="2022" name="bioRxiv">
        <title>Genomics of Preaxostyla Flagellates Illuminates Evolutionary Transitions and the Path Towards Mitochondrial Loss.</title>
        <authorList>
            <person name="Novak L.V.F."/>
            <person name="Treitli S.C."/>
            <person name="Pyrih J."/>
            <person name="Halakuc P."/>
            <person name="Pipaliya S.V."/>
            <person name="Vacek V."/>
            <person name="Brzon O."/>
            <person name="Soukal P."/>
            <person name="Eme L."/>
            <person name="Dacks J.B."/>
            <person name="Karnkowska A."/>
            <person name="Elias M."/>
            <person name="Hampl V."/>
        </authorList>
    </citation>
    <scope>NUCLEOTIDE SEQUENCE [LARGE SCALE GENOMIC DNA]</scope>
    <source>
        <strain evidence="2">NAU3</strain>
        <tissue evidence="2">Gut</tissue>
    </source>
</reference>
<feature type="coiled-coil region" evidence="1">
    <location>
        <begin position="21"/>
        <end position="48"/>
    </location>
</feature>
<dbReference type="Proteomes" id="UP001281761">
    <property type="component" value="Unassembled WGS sequence"/>
</dbReference>
<organism evidence="2 3">
    <name type="scientific">Blattamonas nauphoetae</name>
    <dbReference type="NCBI Taxonomy" id="2049346"/>
    <lineage>
        <taxon>Eukaryota</taxon>
        <taxon>Metamonada</taxon>
        <taxon>Preaxostyla</taxon>
        <taxon>Oxymonadida</taxon>
        <taxon>Blattamonas</taxon>
    </lineage>
</organism>
<evidence type="ECO:0000256" key="1">
    <source>
        <dbReference type="SAM" id="Coils"/>
    </source>
</evidence>
<name>A0ABQ9YG56_9EUKA</name>
<protein>
    <recommendedName>
        <fullName evidence="4">VPS37 C-terminal domain-containing protein</fullName>
    </recommendedName>
</protein>
<keyword evidence="3" id="KW-1185">Reference proteome</keyword>
<gene>
    <name evidence="2" type="ORF">BLNAU_2401</name>
</gene>
<accession>A0ABQ9YG56</accession>
<sequence length="206" mass="23175">MSSFLPPQPPTENENVFQQTASSLELLRARLEEESQSLQTTIQEEEDTLKTLLSSSSLSQQDLSTLFPQHYETQMLSITNVDELVEKVLVLQDNVEAAIQTAQTLDSLDVSGLIETLNSFDELAKQQRLLIEQSASMSSTSEPLQNTSFSMSFDEALAGLIGEFQTHAEKDRNTFQSLLTQLRREQAFFEREQAEFDSWSAELNAS</sequence>
<proteinExistence type="predicted"/>
<keyword evidence="1" id="KW-0175">Coiled coil</keyword>
<evidence type="ECO:0008006" key="4">
    <source>
        <dbReference type="Google" id="ProtNLM"/>
    </source>
</evidence>
<comment type="caution">
    <text evidence="2">The sequence shown here is derived from an EMBL/GenBank/DDBJ whole genome shotgun (WGS) entry which is preliminary data.</text>
</comment>
<dbReference type="EMBL" id="JARBJD010000010">
    <property type="protein sequence ID" value="KAK2962569.1"/>
    <property type="molecule type" value="Genomic_DNA"/>
</dbReference>
<evidence type="ECO:0000313" key="2">
    <source>
        <dbReference type="EMBL" id="KAK2962569.1"/>
    </source>
</evidence>
<evidence type="ECO:0000313" key="3">
    <source>
        <dbReference type="Proteomes" id="UP001281761"/>
    </source>
</evidence>